<dbReference type="PANTHER" id="PTHR30399">
    <property type="entry name" value="UNCHARACTERIZED PROTEIN YGJP"/>
    <property type="match status" value="1"/>
</dbReference>
<reference evidence="2" key="1">
    <citation type="submission" date="2024-06" db="EMBL/GenBank/DDBJ databases">
        <title>Genome sequence of Vogesella sp. MAHUQ-64.</title>
        <authorList>
            <person name="Huq M.A."/>
        </authorList>
    </citation>
    <scope>NUCLEOTIDE SEQUENCE</scope>
    <source>
        <strain evidence="2">MAHUQ-64</strain>
    </source>
</reference>
<dbReference type="PANTHER" id="PTHR30399:SF1">
    <property type="entry name" value="UTP PYROPHOSPHATASE"/>
    <property type="match status" value="1"/>
</dbReference>
<dbReference type="InterPro" id="IPR002725">
    <property type="entry name" value="YgjP-like_metallopeptidase"/>
</dbReference>
<dbReference type="Gene3D" id="3.30.2010.10">
    <property type="entry name" value="Metalloproteases ('zincins'), catalytic domain"/>
    <property type="match status" value="1"/>
</dbReference>
<gene>
    <name evidence="2" type="ORF">ABNW52_15080</name>
</gene>
<keyword evidence="2" id="KW-0645">Protease</keyword>
<organism evidence="2 3">
    <name type="scientific">Vogesella oryzagri</name>
    <dbReference type="NCBI Taxonomy" id="3160864"/>
    <lineage>
        <taxon>Bacteria</taxon>
        <taxon>Pseudomonadati</taxon>
        <taxon>Pseudomonadota</taxon>
        <taxon>Betaproteobacteria</taxon>
        <taxon>Neisseriales</taxon>
        <taxon>Chromobacteriaceae</taxon>
        <taxon>Vogesella</taxon>
    </lineage>
</organism>
<dbReference type="CDD" id="cd07344">
    <property type="entry name" value="M48_yhfN_like"/>
    <property type="match status" value="1"/>
</dbReference>
<dbReference type="RefSeq" id="WP_349589500.1">
    <property type="nucleotide sequence ID" value="NZ_JBEFLD010000008.1"/>
</dbReference>
<protein>
    <submittedName>
        <fullName evidence="2">SprT family zinc-dependent metalloprotease</fullName>
        <ecNumber evidence="2">3.4.-.-</ecNumber>
    </submittedName>
</protein>
<sequence length="237" mass="26583">MNARPGALTLTLPDGPVAVRLTRRQRQSVGIRVQRGEVEVIAPPGVSLAYLQEVLAKKRDWIAGHLARHREASQQQAASPDLVLYGGENLQLHCHAAQRVSARVEGGALHLAGPQLELPARRQAALLSWLQREAKRRFAERLQLWLPRAARPLSGWALSSARSRWGSCSGRGVIRLNWRLVQAPPAILDYVIAHELAHLLHMNHSKAFWAEVERLYPGWQGARQWLKQHGDSLFRHG</sequence>
<dbReference type="Pfam" id="PF01863">
    <property type="entry name" value="YgjP-like"/>
    <property type="match status" value="1"/>
</dbReference>
<dbReference type="InterPro" id="IPR053136">
    <property type="entry name" value="UTP_pyrophosphatase-like"/>
</dbReference>
<keyword evidence="2" id="KW-0378">Hydrolase</keyword>
<evidence type="ECO:0000313" key="3">
    <source>
        <dbReference type="Proteomes" id="UP001433638"/>
    </source>
</evidence>
<dbReference type="GO" id="GO:0008237">
    <property type="term" value="F:metallopeptidase activity"/>
    <property type="evidence" value="ECO:0007669"/>
    <property type="project" value="UniProtKB-KW"/>
</dbReference>
<keyword evidence="3" id="KW-1185">Reference proteome</keyword>
<keyword evidence="2" id="KW-0482">Metalloprotease</keyword>
<name>A0ABV1M6T5_9NEIS</name>
<proteinExistence type="predicted"/>
<dbReference type="EC" id="3.4.-.-" evidence="2"/>
<dbReference type="EMBL" id="JBEFLD010000008">
    <property type="protein sequence ID" value="MEQ6291939.1"/>
    <property type="molecule type" value="Genomic_DNA"/>
</dbReference>
<evidence type="ECO:0000313" key="2">
    <source>
        <dbReference type="EMBL" id="MEQ6291939.1"/>
    </source>
</evidence>
<dbReference type="Proteomes" id="UP001433638">
    <property type="component" value="Unassembled WGS sequence"/>
</dbReference>
<feature type="domain" description="YgjP-like metallopeptidase" evidence="1">
    <location>
        <begin position="28"/>
        <end position="229"/>
    </location>
</feature>
<evidence type="ECO:0000259" key="1">
    <source>
        <dbReference type="Pfam" id="PF01863"/>
    </source>
</evidence>
<accession>A0ABV1M6T5</accession>
<comment type="caution">
    <text evidence="2">The sequence shown here is derived from an EMBL/GenBank/DDBJ whole genome shotgun (WGS) entry which is preliminary data.</text>
</comment>